<protein>
    <submittedName>
        <fullName evidence="1">Uncharacterized protein</fullName>
    </submittedName>
</protein>
<proteinExistence type="predicted"/>
<evidence type="ECO:0000313" key="1">
    <source>
        <dbReference type="EMBL" id="VDI03741.1"/>
    </source>
</evidence>
<keyword evidence="2" id="KW-1185">Reference proteome</keyword>
<reference evidence="1" key="1">
    <citation type="submission" date="2018-11" db="EMBL/GenBank/DDBJ databases">
        <authorList>
            <person name="Alioto T."/>
            <person name="Alioto T."/>
        </authorList>
    </citation>
    <scope>NUCLEOTIDE SEQUENCE</scope>
</reference>
<name>A0A8B6CED8_MYTGA</name>
<dbReference type="EMBL" id="UYJE01001619">
    <property type="protein sequence ID" value="VDI03741.1"/>
    <property type="molecule type" value="Genomic_DNA"/>
</dbReference>
<comment type="caution">
    <text evidence="1">The sequence shown here is derived from an EMBL/GenBank/DDBJ whole genome shotgun (WGS) entry which is preliminary data.</text>
</comment>
<dbReference type="Proteomes" id="UP000596742">
    <property type="component" value="Unassembled WGS sequence"/>
</dbReference>
<evidence type="ECO:0000313" key="2">
    <source>
        <dbReference type="Proteomes" id="UP000596742"/>
    </source>
</evidence>
<feature type="non-terminal residue" evidence="1">
    <location>
        <position position="1"/>
    </location>
</feature>
<gene>
    <name evidence="1" type="ORF">MGAL_10B024974</name>
</gene>
<sequence>TTESYLLASGEYIPMNKSDLDSSNTSNDSIVSDLEYFNHELRGTHNSYKSYGGKSETKPKFCGSNSLDSGVFGSQKTNVNNSKCSYLSDIRFDRISI</sequence>
<dbReference type="AlphaFoldDB" id="A0A8B6CED8"/>
<accession>A0A8B6CED8</accession>
<organism evidence="1 2">
    <name type="scientific">Mytilus galloprovincialis</name>
    <name type="common">Mediterranean mussel</name>
    <dbReference type="NCBI Taxonomy" id="29158"/>
    <lineage>
        <taxon>Eukaryota</taxon>
        <taxon>Metazoa</taxon>
        <taxon>Spiralia</taxon>
        <taxon>Lophotrochozoa</taxon>
        <taxon>Mollusca</taxon>
        <taxon>Bivalvia</taxon>
        <taxon>Autobranchia</taxon>
        <taxon>Pteriomorphia</taxon>
        <taxon>Mytilida</taxon>
        <taxon>Mytiloidea</taxon>
        <taxon>Mytilidae</taxon>
        <taxon>Mytilinae</taxon>
        <taxon>Mytilus</taxon>
    </lineage>
</organism>